<evidence type="ECO:0000313" key="3">
    <source>
        <dbReference type="Proteomes" id="UP000271098"/>
    </source>
</evidence>
<evidence type="ECO:0000256" key="1">
    <source>
        <dbReference type="SAM" id="Phobius"/>
    </source>
</evidence>
<sequence>MMVRKPMNEAQFKQLLSEPALKRGRLEEDLSSVQKVPDIAVGPMLPADTFLFVSFWTFFCVSAASLLDYIPWLFFSLHSTT</sequence>
<feature type="transmembrane region" description="Helical" evidence="1">
    <location>
        <begin position="50"/>
        <end position="75"/>
    </location>
</feature>
<accession>A0A3P6RLI6</accession>
<keyword evidence="1" id="KW-0812">Transmembrane</keyword>
<proteinExistence type="predicted"/>
<protein>
    <submittedName>
        <fullName evidence="2">Uncharacterized protein</fullName>
    </submittedName>
</protein>
<keyword evidence="3" id="KW-1185">Reference proteome</keyword>
<evidence type="ECO:0000313" key="2">
    <source>
        <dbReference type="EMBL" id="VDK61149.1"/>
    </source>
</evidence>
<dbReference type="Proteomes" id="UP000271098">
    <property type="component" value="Unassembled WGS sequence"/>
</dbReference>
<organism evidence="2 3">
    <name type="scientific">Gongylonema pulchrum</name>
    <dbReference type="NCBI Taxonomy" id="637853"/>
    <lineage>
        <taxon>Eukaryota</taxon>
        <taxon>Metazoa</taxon>
        <taxon>Ecdysozoa</taxon>
        <taxon>Nematoda</taxon>
        <taxon>Chromadorea</taxon>
        <taxon>Rhabditida</taxon>
        <taxon>Spirurina</taxon>
        <taxon>Spiruromorpha</taxon>
        <taxon>Spiruroidea</taxon>
        <taxon>Gongylonematidae</taxon>
        <taxon>Gongylonema</taxon>
    </lineage>
</organism>
<reference evidence="2 3" key="1">
    <citation type="submission" date="2018-11" db="EMBL/GenBank/DDBJ databases">
        <authorList>
            <consortium name="Pathogen Informatics"/>
        </authorList>
    </citation>
    <scope>NUCLEOTIDE SEQUENCE [LARGE SCALE GENOMIC DNA]</scope>
</reference>
<dbReference type="AlphaFoldDB" id="A0A3P6RLI6"/>
<keyword evidence="1" id="KW-1133">Transmembrane helix</keyword>
<keyword evidence="1" id="KW-0472">Membrane</keyword>
<dbReference type="EMBL" id="UYRT01023157">
    <property type="protein sequence ID" value="VDK61149.1"/>
    <property type="molecule type" value="Genomic_DNA"/>
</dbReference>
<gene>
    <name evidence="2" type="ORF">GPUH_LOCUS8187</name>
</gene>
<name>A0A3P6RLI6_9BILA</name>